<accession>A0A4U0F0Q4</accession>
<proteinExistence type="predicted"/>
<gene>
    <name evidence="1" type="ORF">E5167_00710</name>
</gene>
<sequence>MKLKSLLLLVLINFNYFFSINLIGQNKESFVNAVDIFNPSRVKNVKYKLVLYNQKENALSDIAILDRKISRDTYNQTPIIKITEEYNNNKTNTKTLCYIDLKTLLPLYLEVQSSDTLIKKYNFKKDKILLVEIKNSKEIKKEFNNQTGVFLSNSFSEILQSIDFSKNKRVQFKTFSPEKKPAVFKIKVIDEKDFILPNKQSIETWVLQFTVERSNGEVKSGGYRYIDKKSGKVLAFKTDINSDSFFTYQMNLLEEPFDE</sequence>
<dbReference type="RefSeq" id="WP_136840016.1">
    <property type="nucleotide sequence ID" value="NZ_SUPL01000001.1"/>
</dbReference>
<evidence type="ECO:0000313" key="2">
    <source>
        <dbReference type="Proteomes" id="UP000307657"/>
    </source>
</evidence>
<keyword evidence="2" id="KW-1185">Reference proteome</keyword>
<dbReference type="Proteomes" id="UP000307657">
    <property type="component" value="Unassembled WGS sequence"/>
</dbReference>
<dbReference type="EMBL" id="SUPL01000001">
    <property type="protein sequence ID" value="TJY37808.1"/>
    <property type="molecule type" value="Genomic_DNA"/>
</dbReference>
<comment type="caution">
    <text evidence="1">The sequence shown here is derived from an EMBL/GenBank/DDBJ whole genome shotgun (WGS) entry which is preliminary data.</text>
</comment>
<dbReference type="AlphaFoldDB" id="A0A4U0F0Q4"/>
<dbReference type="Pfam" id="PF11306">
    <property type="entry name" value="DUF3108"/>
    <property type="match status" value="1"/>
</dbReference>
<reference evidence="1 2" key="1">
    <citation type="submission" date="2019-04" db="EMBL/GenBank/DDBJ databases">
        <title>Lacinutrix sp. nov., isolated from marine water.</title>
        <authorList>
            <person name="Kim W."/>
        </authorList>
    </citation>
    <scope>NUCLEOTIDE SEQUENCE [LARGE SCALE GENOMIC DNA]</scope>
    <source>
        <strain evidence="1 2">CAU 1491</strain>
    </source>
</reference>
<dbReference type="InterPro" id="IPR021457">
    <property type="entry name" value="DUF3108"/>
</dbReference>
<name>A0A4U0F0Q4_9FLAO</name>
<evidence type="ECO:0000313" key="1">
    <source>
        <dbReference type="EMBL" id="TJY37808.1"/>
    </source>
</evidence>
<protein>
    <submittedName>
        <fullName evidence="1">Uncharacterized protein</fullName>
    </submittedName>
</protein>
<organism evidence="1 2">
    <name type="scientific">Pontimicrobium aquaticum</name>
    <dbReference type="NCBI Taxonomy" id="2565367"/>
    <lineage>
        <taxon>Bacteria</taxon>
        <taxon>Pseudomonadati</taxon>
        <taxon>Bacteroidota</taxon>
        <taxon>Flavobacteriia</taxon>
        <taxon>Flavobacteriales</taxon>
        <taxon>Flavobacteriaceae</taxon>
        <taxon>Pontimicrobium</taxon>
    </lineage>
</organism>